<dbReference type="GO" id="GO:0055085">
    <property type="term" value="P:transmembrane transport"/>
    <property type="evidence" value="ECO:0007669"/>
    <property type="project" value="TreeGrafter"/>
</dbReference>
<evidence type="ECO:0000256" key="1">
    <source>
        <dbReference type="ARBA" id="ARBA00004141"/>
    </source>
</evidence>
<feature type="transmembrane region" description="Helical" evidence="6">
    <location>
        <begin position="16"/>
        <end position="34"/>
    </location>
</feature>
<evidence type="ECO:0000256" key="4">
    <source>
        <dbReference type="ARBA" id="ARBA00022989"/>
    </source>
</evidence>
<comment type="similarity">
    <text evidence="2">Belongs to the autoinducer-2 exporter (AI-2E) (TC 2.A.86) family.</text>
</comment>
<feature type="transmembrane region" description="Helical" evidence="6">
    <location>
        <begin position="279"/>
        <end position="303"/>
    </location>
</feature>
<dbReference type="PANTHER" id="PTHR21716">
    <property type="entry name" value="TRANSMEMBRANE PROTEIN"/>
    <property type="match status" value="1"/>
</dbReference>
<evidence type="ECO:0000256" key="3">
    <source>
        <dbReference type="ARBA" id="ARBA00022692"/>
    </source>
</evidence>
<reference evidence="7 8" key="1">
    <citation type="submission" date="2018-03" db="EMBL/GenBank/DDBJ databases">
        <authorList>
            <person name="Keele B.F."/>
        </authorList>
    </citation>
    <scope>NUCLEOTIDE SEQUENCE [LARGE SCALE GENOMIC DNA]</scope>
    <source>
        <strain evidence="7 8">D20</strain>
    </source>
</reference>
<sequence length="366" mass="39535">MTLPRAPLSTPRHLHALLWTAVALAVLALFYALSPILAPFAIAAVLAYICDPAVNWLVARRLPRPAAVLLVILAIGALLALLVLIMVPMVYSETTALIARLPDLLEQFNQRLAPLLAERFNIELRLDAASAREFLATHRDNAEDLLPILLDHARAGGLAVIGLFANLLLIPMVMFYLLQEWPRLLTGLREMLPRPWLARSMRIVGDVDAVLSEFLRGQLVVMLLLAVFYSLGLWIAGLKFALPVGVITGLLVFIPYVGFGGGLLLAVMAALLQGEGLSPLIGVAVVYGLGQLLESFLLTPYLVGERIGLHPLAVIFALMAFGQLFGFVGMLIALPVSAALLVGLREVKEAWLASPIYRGDSAAPPS</sequence>
<reference evidence="7 8" key="2">
    <citation type="submission" date="2018-04" db="EMBL/GenBank/DDBJ databases">
        <title>Thauera lacus sp. nov., isolated from an saline lake in Inner Mongolia, China.</title>
        <authorList>
            <person name="Liang Q.-Y."/>
        </authorList>
    </citation>
    <scope>NUCLEOTIDE SEQUENCE [LARGE SCALE GENOMIC DNA]</scope>
    <source>
        <strain evidence="7 8">D20</strain>
    </source>
</reference>
<proteinExistence type="inferred from homology"/>
<evidence type="ECO:0000313" key="8">
    <source>
        <dbReference type="Proteomes" id="UP000241193"/>
    </source>
</evidence>
<feature type="transmembrane region" description="Helical" evidence="6">
    <location>
        <begin position="155"/>
        <end position="178"/>
    </location>
</feature>
<comment type="subcellular location">
    <subcellularLocation>
        <location evidence="1">Membrane</location>
        <topology evidence="1">Multi-pass membrane protein</topology>
    </subcellularLocation>
</comment>
<evidence type="ECO:0000256" key="6">
    <source>
        <dbReference type="SAM" id="Phobius"/>
    </source>
</evidence>
<dbReference type="PANTHER" id="PTHR21716:SF64">
    <property type="entry name" value="AI-2 TRANSPORT PROTEIN TQSA"/>
    <property type="match status" value="1"/>
</dbReference>
<dbReference type="RefSeq" id="WP_107494638.1">
    <property type="nucleotide sequence ID" value="NZ_PZKC01000016.1"/>
</dbReference>
<evidence type="ECO:0000256" key="5">
    <source>
        <dbReference type="ARBA" id="ARBA00023136"/>
    </source>
</evidence>
<evidence type="ECO:0000256" key="2">
    <source>
        <dbReference type="ARBA" id="ARBA00009773"/>
    </source>
</evidence>
<gene>
    <name evidence="7" type="ORF">C8261_15485</name>
</gene>
<keyword evidence="4 6" id="KW-1133">Transmembrane helix</keyword>
<comment type="caution">
    <text evidence="7">The sequence shown here is derived from an EMBL/GenBank/DDBJ whole genome shotgun (WGS) entry which is preliminary data.</text>
</comment>
<protein>
    <submittedName>
        <fullName evidence="7">AI-2E family transporter</fullName>
    </submittedName>
</protein>
<accession>A0A2T4IBN0</accession>
<feature type="transmembrane region" description="Helical" evidence="6">
    <location>
        <begin position="244"/>
        <end position="272"/>
    </location>
</feature>
<dbReference type="Proteomes" id="UP000241193">
    <property type="component" value="Unassembled WGS sequence"/>
</dbReference>
<dbReference type="EMBL" id="PZKC01000016">
    <property type="protein sequence ID" value="PTD95194.1"/>
    <property type="molecule type" value="Genomic_DNA"/>
</dbReference>
<feature type="transmembrane region" description="Helical" evidence="6">
    <location>
        <begin position="219"/>
        <end position="238"/>
    </location>
</feature>
<keyword evidence="3 6" id="KW-0812">Transmembrane</keyword>
<dbReference type="AlphaFoldDB" id="A0A2T4IBN0"/>
<dbReference type="Pfam" id="PF01594">
    <property type="entry name" value="AI-2E_transport"/>
    <property type="match status" value="1"/>
</dbReference>
<evidence type="ECO:0000313" key="7">
    <source>
        <dbReference type="EMBL" id="PTD95194.1"/>
    </source>
</evidence>
<dbReference type="InterPro" id="IPR002549">
    <property type="entry name" value="AI-2E-like"/>
</dbReference>
<keyword evidence="8" id="KW-1185">Reference proteome</keyword>
<dbReference type="GO" id="GO:0016020">
    <property type="term" value="C:membrane"/>
    <property type="evidence" value="ECO:0007669"/>
    <property type="project" value="UniProtKB-SubCell"/>
</dbReference>
<keyword evidence="5 6" id="KW-0472">Membrane</keyword>
<name>A0A2T4IBN0_9RHOO</name>
<feature type="transmembrane region" description="Helical" evidence="6">
    <location>
        <begin position="66"/>
        <end position="91"/>
    </location>
</feature>
<organism evidence="7 8">
    <name type="scientific">Pseudothauera lacus</name>
    <dbReference type="NCBI Taxonomy" id="2136175"/>
    <lineage>
        <taxon>Bacteria</taxon>
        <taxon>Pseudomonadati</taxon>
        <taxon>Pseudomonadota</taxon>
        <taxon>Betaproteobacteria</taxon>
        <taxon>Rhodocyclales</taxon>
        <taxon>Zoogloeaceae</taxon>
        <taxon>Pseudothauera</taxon>
    </lineage>
</organism>
<feature type="transmembrane region" description="Helical" evidence="6">
    <location>
        <begin position="315"/>
        <end position="342"/>
    </location>
</feature>
<dbReference type="OrthoDB" id="5792512at2"/>
<feature type="transmembrane region" description="Helical" evidence="6">
    <location>
        <begin position="40"/>
        <end position="59"/>
    </location>
</feature>